<feature type="transmembrane region" description="Helical" evidence="2">
    <location>
        <begin position="37"/>
        <end position="57"/>
    </location>
</feature>
<accession>A0A939HF08</accession>
<keyword evidence="4" id="KW-1185">Reference proteome</keyword>
<reference evidence="3" key="1">
    <citation type="submission" date="2021-03" db="EMBL/GenBank/DDBJ databases">
        <title>A new species, PO-11, isolated from a karst cave deposit.</title>
        <authorList>
            <person name="Zhaoxiaoyong W."/>
        </authorList>
    </citation>
    <scope>NUCLEOTIDE SEQUENCE</scope>
    <source>
        <strain evidence="3">PO-11</strain>
    </source>
</reference>
<keyword evidence="2" id="KW-0472">Membrane</keyword>
<gene>
    <name evidence="3" type="ORF">J1902_04020</name>
</gene>
<dbReference type="AlphaFoldDB" id="A0A939HF08"/>
<feature type="transmembrane region" description="Helical" evidence="2">
    <location>
        <begin position="63"/>
        <end position="83"/>
    </location>
</feature>
<keyword evidence="2" id="KW-1133">Transmembrane helix</keyword>
<evidence type="ECO:0000256" key="1">
    <source>
        <dbReference type="SAM" id="MobiDB-lite"/>
    </source>
</evidence>
<sequence length="104" mass="10417">MEPTVFPNQWGTQYTPGTDSGADAAQAVPSQARIGTVVWGLVILALATLIIISKLGVVALNGTYVLIGLMLGAGAALVIGGLLSARSKNSARSGNKPAGTAGIK</sequence>
<evidence type="ECO:0000256" key="2">
    <source>
        <dbReference type="SAM" id="Phobius"/>
    </source>
</evidence>
<feature type="compositionally biased region" description="Polar residues" evidence="1">
    <location>
        <begin position="1"/>
        <end position="18"/>
    </location>
</feature>
<feature type="region of interest" description="Disordered" evidence="1">
    <location>
        <begin position="1"/>
        <end position="23"/>
    </location>
</feature>
<keyword evidence="2" id="KW-0812">Transmembrane</keyword>
<protein>
    <submittedName>
        <fullName evidence="3">Uncharacterized protein</fullName>
    </submittedName>
</protein>
<evidence type="ECO:0000313" key="4">
    <source>
        <dbReference type="Proteomes" id="UP000664164"/>
    </source>
</evidence>
<name>A0A939HF08_9MICC</name>
<proteinExistence type="predicted"/>
<organism evidence="3 4">
    <name type="scientific">Arthrobacter cavernae</name>
    <dbReference type="NCBI Taxonomy" id="2817681"/>
    <lineage>
        <taxon>Bacteria</taxon>
        <taxon>Bacillati</taxon>
        <taxon>Actinomycetota</taxon>
        <taxon>Actinomycetes</taxon>
        <taxon>Micrococcales</taxon>
        <taxon>Micrococcaceae</taxon>
        <taxon>Arthrobacter</taxon>
    </lineage>
</organism>
<dbReference type="EMBL" id="JAFNLL010000007">
    <property type="protein sequence ID" value="MBO1267153.1"/>
    <property type="molecule type" value="Genomic_DNA"/>
</dbReference>
<dbReference type="Proteomes" id="UP000664164">
    <property type="component" value="Unassembled WGS sequence"/>
</dbReference>
<comment type="caution">
    <text evidence="3">The sequence shown here is derived from an EMBL/GenBank/DDBJ whole genome shotgun (WGS) entry which is preliminary data.</text>
</comment>
<evidence type="ECO:0000313" key="3">
    <source>
        <dbReference type="EMBL" id="MBO1267153.1"/>
    </source>
</evidence>